<evidence type="ECO:0000259" key="7">
    <source>
        <dbReference type="Pfam" id="PF00924"/>
    </source>
</evidence>
<dbReference type="PANTHER" id="PTHR30566:SF5">
    <property type="entry name" value="MECHANOSENSITIVE ION CHANNEL PROTEIN 1, MITOCHONDRIAL-RELATED"/>
    <property type="match status" value="1"/>
</dbReference>
<dbReference type="InterPro" id="IPR006685">
    <property type="entry name" value="MscS_channel_2nd"/>
</dbReference>
<feature type="transmembrane region" description="Helical" evidence="6">
    <location>
        <begin position="251"/>
        <end position="268"/>
    </location>
</feature>
<name>F8KRK3_HELBC</name>
<proteinExistence type="predicted"/>
<dbReference type="Gene3D" id="2.30.30.60">
    <property type="match status" value="1"/>
</dbReference>
<comment type="subcellular location">
    <subcellularLocation>
        <location evidence="1">Membrane</location>
    </subcellularLocation>
</comment>
<organism evidence="8 9">
    <name type="scientific">Helicobacter bizzozeronii (strain CIII-1)</name>
    <dbReference type="NCBI Taxonomy" id="1002804"/>
    <lineage>
        <taxon>Bacteria</taxon>
        <taxon>Pseudomonadati</taxon>
        <taxon>Campylobacterota</taxon>
        <taxon>Epsilonproteobacteria</taxon>
        <taxon>Campylobacterales</taxon>
        <taxon>Helicobacteraceae</taxon>
        <taxon>Helicobacter</taxon>
    </lineage>
</organism>
<feature type="transmembrane region" description="Helical" evidence="6">
    <location>
        <begin position="288"/>
        <end position="306"/>
    </location>
</feature>
<evidence type="ECO:0000256" key="4">
    <source>
        <dbReference type="ARBA" id="ARBA00023136"/>
    </source>
</evidence>
<dbReference type="HOGENOM" id="CLU_537133_0_0_7"/>
<dbReference type="AlphaFoldDB" id="F8KRK3"/>
<protein>
    <submittedName>
        <fullName evidence="8">Putative mechanosensitive ion channel</fullName>
    </submittedName>
</protein>
<dbReference type="Proteomes" id="UP000008387">
    <property type="component" value="Chromosome"/>
</dbReference>
<evidence type="ECO:0000256" key="3">
    <source>
        <dbReference type="ARBA" id="ARBA00022989"/>
    </source>
</evidence>
<evidence type="ECO:0000256" key="6">
    <source>
        <dbReference type="SAM" id="Phobius"/>
    </source>
</evidence>
<keyword evidence="5" id="KW-0175">Coiled coil</keyword>
<dbReference type="KEGG" id="hbi:HBZC1_04040"/>
<feature type="coiled-coil region" evidence="5">
    <location>
        <begin position="69"/>
        <end position="120"/>
    </location>
</feature>
<evidence type="ECO:0000256" key="1">
    <source>
        <dbReference type="ARBA" id="ARBA00004370"/>
    </source>
</evidence>
<dbReference type="Pfam" id="PF00924">
    <property type="entry name" value="MS_channel_2nd"/>
    <property type="match status" value="1"/>
</dbReference>
<accession>F8KRK3</accession>
<gene>
    <name evidence="8" type="ordered locus">HBZC1_04040</name>
</gene>
<dbReference type="GO" id="GO:0016020">
    <property type="term" value="C:membrane"/>
    <property type="evidence" value="ECO:0007669"/>
    <property type="project" value="UniProtKB-SubCell"/>
</dbReference>
<evidence type="ECO:0000313" key="8">
    <source>
        <dbReference type="EMBL" id="CCB79390.1"/>
    </source>
</evidence>
<dbReference type="InterPro" id="IPR023408">
    <property type="entry name" value="MscS_beta-dom_sf"/>
</dbReference>
<dbReference type="GO" id="GO:0008381">
    <property type="term" value="F:mechanosensitive monoatomic ion channel activity"/>
    <property type="evidence" value="ECO:0007669"/>
    <property type="project" value="UniProtKB-ARBA"/>
</dbReference>
<feature type="domain" description="Mechanosensitive ion channel MscS" evidence="7">
    <location>
        <begin position="329"/>
        <end position="412"/>
    </location>
</feature>
<keyword evidence="2 6" id="KW-0812">Transmembrane</keyword>
<keyword evidence="3 6" id="KW-1133">Transmembrane helix</keyword>
<dbReference type="InterPro" id="IPR010920">
    <property type="entry name" value="LSM_dom_sf"/>
</dbReference>
<dbReference type="RefSeq" id="WP_013889880.1">
    <property type="nucleotide sequence ID" value="NC_015674.1"/>
</dbReference>
<dbReference type="SUPFAM" id="SSF50182">
    <property type="entry name" value="Sm-like ribonucleoproteins"/>
    <property type="match status" value="1"/>
</dbReference>
<dbReference type="EMBL" id="FR871757">
    <property type="protein sequence ID" value="CCB79390.1"/>
    <property type="molecule type" value="Genomic_DNA"/>
</dbReference>
<evidence type="ECO:0000313" key="9">
    <source>
        <dbReference type="Proteomes" id="UP000008387"/>
    </source>
</evidence>
<reference evidence="8 9" key="1">
    <citation type="journal article" date="2011" name="J. Bacteriol.">
        <title>Genome sequence of Helicobacter bizzozeronii strain CIII-1, an isolate from human gastric mucosa.</title>
        <authorList>
            <person name="Schott T."/>
            <person name="Rossi M."/>
            <person name="Hanninen M.L."/>
        </authorList>
    </citation>
    <scope>NUCLEOTIDE SEQUENCE [LARGE SCALE GENOMIC DNA]</scope>
    <source>
        <strain evidence="8 9">CIII-1</strain>
    </source>
</reference>
<evidence type="ECO:0000256" key="5">
    <source>
        <dbReference type="SAM" id="Coils"/>
    </source>
</evidence>
<evidence type="ECO:0000256" key="2">
    <source>
        <dbReference type="ARBA" id="ARBA00022692"/>
    </source>
</evidence>
<dbReference type="eggNOG" id="COG0668">
    <property type="taxonomic scope" value="Bacteria"/>
</dbReference>
<dbReference type="STRING" id="1002804.HBZC1_04040"/>
<sequence>MLARWVLRGAWGFLLGFVLAESLWSEDNNTPAISNPRIKYLQEEYWRIEKTLNSSDNIWLKKFSNVENYEQVDEQIQHIQHRLKVMKSKKDTNTLKINTLERTLQALKHQEELLEQYKVNPFKELVEKPQITNIPNITNPIAIVTGISFIKQIKAKYTTMKHHQQSLANVLDLIDQELYTLTQLDLLQREGMYDLFKGDEISKKIYQEQVKKIELQGAQSLLKTSIDIYAKDIEEVSLNIKSQIKDQVFKLAYVILIALGSIILAWVLKVISHKYVHSNERAYTINKAINFINANIIILIFLFAYLENVSYLVTVLGFASAGLAIAMRDLFMSLLGWLTIMIGGNVHVGDRVKVSKEGNTYVGDVLDISMLYITILEDVTLTSSKENYYRAGRIIFIPNNYIFTNLFANYSHFGMKTVWDGIDFFITFDSNHKKAMQIALDIANTHAKQYTEMTYKQMNNMRTKYSLRNTSANPRVFMALEKDGIHISVWYQTNSYATLVLKSKISADIIDTLLKEPDIFIAYSTTKLIKDNTDGFANKNMTRKLDETEGLF</sequence>
<dbReference type="PANTHER" id="PTHR30566">
    <property type="entry name" value="YNAI-RELATED MECHANOSENSITIVE ION CHANNEL"/>
    <property type="match status" value="1"/>
</dbReference>
<keyword evidence="9" id="KW-1185">Reference proteome</keyword>
<keyword evidence="4 6" id="KW-0472">Membrane</keyword>